<protein>
    <recommendedName>
        <fullName evidence="5">DUF3011 family protein</fullName>
    </recommendedName>
</protein>
<evidence type="ECO:0000313" key="3">
    <source>
        <dbReference type="EMBL" id="MFC5994405.1"/>
    </source>
</evidence>
<organism evidence="3 4">
    <name type="scientific">Pseudonocardia hispaniensis</name>
    <dbReference type="NCBI Taxonomy" id="904933"/>
    <lineage>
        <taxon>Bacteria</taxon>
        <taxon>Bacillati</taxon>
        <taxon>Actinomycetota</taxon>
        <taxon>Actinomycetes</taxon>
        <taxon>Pseudonocardiales</taxon>
        <taxon>Pseudonocardiaceae</taxon>
        <taxon>Pseudonocardia</taxon>
    </lineage>
</organism>
<dbReference type="RefSeq" id="WP_379584438.1">
    <property type="nucleotide sequence ID" value="NZ_JBHSQW010000020.1"/>
</dbReference>
<feature type="transmembrane region" description="Helical" evidence="2">
    <location>
        <begin position="35"/>
        <end position="56"/>
    </location>
</feature>
<feature type="region of interest" description="Disordered" evidence="1">
    <location>
        <begin position="176"/>
        <end position="201"/>
    </location>
</feature>
<name>A0ABW1J1Q2_9PSEU</name>
<evidence type="ECO:0000256" key="2">
    <source>
        <dbReference type="SAM" id="Phobius"/>
    </source>
</evidence>
<dbReference type="Proteomes" id="UP001596302">
    <property type="component" value="Unassembled WGS sequence"/>
</dbReference>
<evidence type="ECO:0000256" key="1">
    <source>
        <dbReference type="SAM" id="MobiDB-lite"/>
    </source>
</evidence>
<dbReference type="InterPro" id="IPR006311">
    <property type="entry name" value="TAT_signal"/>
</dbReference>
<proteinExistence type="predicted"/>
<dbReference type="EMBL" id="JBHSQW010000020">
    <property type="protein sequence ID" value="MFC5994405.1"/>
    <property type="molecule type" value="Genomic_DNA"/>
</dbReference>
<comment type="caution">
    <text evidence="3">The sequence shown here is derived from an EMBL/GenBank/DDBJ whole genome shotgun (WGS) entry which is preliminary data.</text>
</comment>
<sequence>MTRLDDIPTLGAPPAEARPSAVVARIRSYRPSRRAVLRGLVIAAAAGALVPLDWLLSRRGATAAPEGGTARGDRSEFMSCMPESYDEESNNWWVAGPAVCYGGWRRGSYPCSEGYHREGEYSSRDEMYLSTRLASNCDGRNAWRWHGYRCSDAVTTARFDDGAEYTGLTIAACALPDDTPPEPVAEPDPPERKPVLGGLLG</sequence>
<evidence type="ECO:0000313" key="4">
    <source>
        <dbReference type="Proteomes" id="UP001596302"/>
    </source>
</evidence>
<keyword evidence="2" id="KW-0472">Membrane</keyword>
<accession>A0ABW1J1Q2</accession>
<gene>
    <name evidence="3" type="ORF">ACFQE5_09305</name>
</gene>
<keyword evidence="4" id="KW-1185">Reference proteome</keyword>
<dbReference type="PROSITE" id="PS51318">
    <property type="entry name" value="TAT"/>
    <property type="match status" value="1"/>
</dbReference>
<evidence type="ECO:0008006" key="5">
    <source>
        <dbReference type="Google" id="ProtNLM"/>
    </source>
</evidence>
<reference evidence="4" key="1">
    <citation type="journal article" date="2019" name="Int. J. Syst. Evol. Microbiol.">
        <title>The Global Catalogue of Microorganisms (GCM) 10K type strain sequencing project: providing services to taxonomists for standard genome sequencing and annotation.</title>
        <authorList>
            <consortium name="The Broad Institute Genomics Platform"/>
            <consortium name="The Broad Institute Genome Sequencing Center for Infectious Disease"/>
            <person name="Wu L."/>
            <person name="Ma J."/>
        </authorList>
    </citation>
    <scope>NUCLEOTIDE SEQUENCE [LARGE SCALE GENOMIC DNA]</scope>
    <source>
        <strain evidence="4">CCM 8391</strain>
    </source>
</reference>
<keyword evidence="2" id="KW-1133">Transmembrane helix</keyword>
<keyword evidence="2" id="KW-0812">Transmembrane</keyword>